<dbReference type="Pfam" id="PF04937">
    <property type="entry name" value="DUF659"/>
    <property type="match status" value="1"/>
</dbReference>
<feature type="region of interest" description="Disordered" evidence="1">
    <location>
        <begin position="328"/>
        <end position="369"/>
    </location>
</feature>
<keyword evidence="3" id="KW-1185">Reference proteome</keyword>
<dbReference type="KEGG" id="adu:110273621"/>
<dbReference type="InterPro" id="IPR007021">
    <property type="entry name" value="DUF659"/>
</dbReference>
<organism evidence="3 4">
    <name type="scientific">Arachis duranensis</name>
    <name type="common">Wild peanut</name>
    <dbReference type="NCBI Taxonomy" id="130453"/>
    <lineage>
        <taxon>Eukaryota</taxon>
        <taxon>Viridiplantae</taxon>
        <taxon>Streptophyta</taxon>
        <taxon>Embryophyta</taxon>
        <taxon>Tracheophyta</taxon>
        <taxon>Spermatophyta</taxon>
        <taxon>Magnoliopsida</taxon>
        <taxon>eudicotyledons</taxon>
        <taxon>Gunneridae</taxon>
        <taxon>Pentapetalae</taxon>
        <taxon>rosids</taxon>
        <taxon>fabids</taxon>
        <taxon>Fabales</taxon>
        <taxon>Fabaceae</taxon>
        <taxon>Papilionoideae</taxon>
        <taxon>50 kb inversion clade</taxon>
        <taxon>dalbergioids sensu lato</taxon>
        <taxon>Dalbergieae</taxon>
        <taxon>Pterocarpus clade</taxon>
        <taxon>Arachis</taxon>
    </lineage>
</organism>
<dbReference type="AlphaFoldDB" id="A0A6P5MHL4"/>
<evidence type="ECO:0000313" key="3">
    <source>
        <dbReference type="Proteomes" id="UP000515211"/>
    </source>
</evidence>
<dbReference type="RefSeq" id="XP_020982486.1">
    <property type="nucleotide sequence ID" value="XM_021126827.1"/>
</dbReference>
<evidence type="ECO:0000256" key="1">
    <source>
        <dbReference type="SAM" id="MobiDB-lite"/>
    </source>
</evidence>
<dbReference type="PANTHER" id="PTHR32166:SF121">
    <property type="entry name" value="DUF659 DOMAIN-CONTAINING PROTEIN"/>
    <property type="match status" value="1"/>
</dbReference>
<dbReference type="SUPFAM" id="SSF53098">
    <property type="entry name" value="Ribonuclease H-like"/>
    <property type="match status" value="1"/>
</dbReference>
<dbReference type="InterPro" id="IPR012337">
    <property type="entry name" value="RNaseH-like_sf"/>
</dbReference>
<proteinExistence type="predicted"/>
<name>A0A6P5MHL4_ARADU</name>
<accession>A0A6P5MHL4</accession>
<evidence type="ECO:0000313" key="4">
    <source>
        <dbReference type="RefSeq" id="XP_020982486.1"/>
    </source>
</evidence>
<protein>
    <submittedName>
        <fullName evidence="4">Uncharacterized protein LOC110273621</fullName>
    </submittedName>
</protein>
<reference evidence="3" key="1">
    <citation type="journal article" date="2016" name="Nat. Genet.">
        <title>The genome sequences of Arachis duranensis and Arachis ipaensis, the diploid ancestors of cultivated peanut.</title>
        <authorList>
            <person name="Bertioli D.J."/>
            <person name="Cannon S.B."/>
            <person name="Froenicke L."/>
            <person name="Huang G."/>
            <person name="Farmer A.D."/>
            <person name="Cannon E.K."/>
            <person name="Liu X."/>
            <person name="Gao D."/>
            <person name="Clevenger J."/>
            <person name="Dash S."/>
            <person name="Ren L."/>
            <person name="Moretzsohn M.C."/>
            <person name="Shirasawa K."/>
            <person name="Huang W."/>
            <person name="Vidigal B."/>
            <person name="Abernathy B."/>
            <person name="Chu Y."/>
            <person name="Niederhuth C.E."/>
            <person name="Umale P."/>
            <person name="Araujo A.C."/>
            <person name="Kozik A."/>
            <person name="Kim K.D."/>
            <person name="Burow M.D."/>
            <person name="Varshney R.K."/>
            <person name="Wang X."/>
            <person name="Zhang X."/>
            <person name="Barkley N."/>
            <person name="Guimaraes P.M."/>
            <person name="Isobe S."/>
            <person name="Guo B."/>
            <person name="Liao B."/>
            <person name="Stalker H.T."/>
            <person name="Schmitz R.J."/>
            <person name="Scheffler B.E."/>
            <person name="Leal-Bertioli S.C."/>
            <person name="Xun X."/>
            <person name="Jackson S.A."/>
            <person name="Michelmore R."/>
            <person name="Ozias-Akins P."/>
        </authorList>
    </citation>
    <scope>NUCLEOTIDE SEQUENCE [LARGE SCALE GENOMIC DNA]</scope>
    <source>
        <strain evidence="3">cv. V14167</strain>
    </source>
</reference>
<dbReference type="PANTHER" id="PTHR32166">
    <property type="entry name" value="OSJNBA0013A04.12 PROTEIN"/>
    <property type="match status" value="1"/>
</dbReference>
<reference evidence="4" key="2">
    <citation type="submission" date="2025-08" db="UniProtKB">
        <authorList>
            <consortium name="RefSeq"/>
        </authorList>
    </citation>
    <scope>IDENTIFICATION</scope>
    <source>
        <tissue evidence="4">Whole plant</tissue>
    </source>
</reference>
<evidence type="ECO:0000259" key="2">
    <source>
        <dbReference type="Pfam" id="PF04937"/>
    </source>
</evidence>
<dbReference type="Proteomes" id="UP000515211">
    <property type="component" value="Chromosome 7"/>
</dbReference>
<gene>
    <name evidence="4" type="primary">LOC110273621</name>
</gene>
<dbReference type="GeneID" id="110273621"/>
<feature type="domain" description="DUF659" evidence="2">
    <location>
        <begin position="137"/>
        <end position="201"/>
    </location>
</feature>
<sequence length="369" mass="41318">MPPRLSSSPCPKPKSSVLSLLRAARCHVTVVLSLSCSPSCYNVVEEVIADNNASVNNNLSVDSPISNDAANSNPPSSNDNMLDGVVGIGSGYRGSSYDKLRVLLLVDLKRECQMLVDSYRSAWKETECTSWLMVTEWIDPNDIVYVVTDNAANYIMVGRLINKKYENIYWSPRAAHCLNLILKDVNSMAHISIVESRASKITIFVAASAIILDSKFWNDYFTACKIVDPLIKLLRIVDADDKPPLRYVYEGMLRAEDAIKEMFKQNKTAYQLYTDIINSRWDKHLKKDLYAADYFLNLVTEEVVEKEPDLSSNVDDLLRDIDADLYQSDGGSSGIYTAPLDSSAQEDGNDSEDDHTKGNLQQVFADFDY</sequence>